<feature type="signal peptide" evidence="6">
    <location>
        <begin position="1"/>
        <end position="23"/>
    </location>
</feature>
<accession>A0A8H2DXA7</accession>
<dbReference type="AlphaFoldDB" id="A0A8H2DXA7"/>
<dbReference type="Gene3D" id="3.30.56.30">
    <property type="entry name" value="Signal recognition particle, SRP19-like subunit"/>
    <property type="match status" value="1"/>
</dbReference>
<dbReference type="GO" id="GO:0005786">
    <property type="term" value="C:signal recognition particle, endoplasmic reticulum targeting"/>
    <property type="evidence" value="ECO:0007669"/>
    <property type="project" value="UniProtKB-KW"/>
</dbReference>
<dbReference type="Proteomes" id="UP000297595">
    <property type="component" value="Unassembled WGS sequence"/>
</dbReference>
<feature type="chain" id="PRO_5034780841" evidence="6">
    <location>
        <begin position="24"/>
        <end position="324"/>
    </location>
</feature>
<evidence type="ECO:0000256" key="4">
    <source>
        <dbReference type="ARBA" id="ARBA00023274"/>
    </source>
</evidence>
<dbReference type="InterPro" id="IPR036521">
    <property type="entry name" value="SRP19-like_sf"/>
</dbReference>
<protein>
    <submittedName>
        <fullName evidence="7">Signal recognition particle subunit</fullName>
    </submittedName>
</protein>
<evidence type="ECO:0000256" key="6">
    <source>
        <dbReference type="SAM" id="SignalP"/>
    </source>
</evidence>
<name>A0A8H2DXA7_ORBOL</name>
<organism evidence="7 8">
    <name type="scientific">Orbilia oligospora</name>
    <name type="common">Nematode-trapping fungus</name>
    <name type="synonym">Arthrobotrys oligospora</name>
    <dbReference type="NCBI Taxonomy" id="2813651"/>
    <lineage>
        <taxon>Eukaryota</taxon>
        <taxon>Fungi</taxon>
        <taxon>Dikarya</taxon>
        <taxon>Ascomycota</taxon>
        <taxon>Pezizomycotina</taxon>
        <taxon>Orbiliomycetes</taxon>
        <taxon>Orbiliales</taxon>
        <taxon>Orbiliaceae</taxon>
        <taxon>Orbilia</taxon>
    </lineage>
</organism>
<keyword evidence="2" id="KW-0963">Cytoplasm</keyword>
<comment type="subcellular location">
    <subcellularLocation>
        <location evidence="1">Cytoplasm</location>
    </subcellularLocation>
</comment>
<keyword evidence="4" id="KW-0687">Ribonucleoprotein</keyword>
<dbReference type="PANTHER" id="PTHR17453">
    <property type="entry name" value="SIGNAL RECOGNITION PARTICLE 19 KD PROTEIN"/>
    <property type="match status" value="1"/>
</dbReference>
<evidence type="ECO:0000256" key="3">
    <source>
        <dbReference type="ARBA" id="ARBA00023135"/>
    </source>
</evidence>
<dbReference type="SUPFAM" id="SSF69695">
    <property type="entry name" value="SRP19"/>
    <property type="match status" value="1"/>
</dbReference>
<dbReference type="EMBL" id="SOZJ01000004">
    <property type="protein sequence ID" value="TGJ67991.1"/>
    <property type="molecule type" value="Genomic_DNA"/>
</dbReference>
<dbReference type="Pfam" id="PF01922">
    <property type="entry name" value="SRP19"/>
    <property type="match status" value="1"/>
</dbReference>
<proteinExistence type="predicted"/>
<feature type="region of interest" description="Disordered" evidence="5">
    <location>
        <begin position="301"/>
        <end position="324"/>
    </location>
</feature>
<evidence type="ECO:0000313" key="8">
    <source>
        <dbReference type="Proteomes" id="UP000297595"/>
    </source>
</evidence>
<feature type="compositionally biased region" description="Pro residues" evidence="5">
    <location>
        <begin position="107"/>
        <end position="117"/>
    </location>
</feature>
<dbReference type="InterPro" id="IPR002778">
    <property type="entry name" value="Signal_recog_particle_SRP19"/>
</dbReference>
<keyword evidence="3" id="KW-0733">Signal recognition particle</keyword>
<evidence type="ECO:0000313" key="7">
    <source>
        <dbReference type="EMBL" id="TGJ67991.1"/>
    </source>
</evidence>
<evidence type="ECO:0000256" key="2">
    <source>
        <dbReference type="ARBA" id="ARBA00022490"/>
    </source>
</evidence>
<dbReference type="GO" id="GO:0006617">
    <property type="term" value="P:SRP-dependent cotranslational protein targeting to membrane, signal sequence recognition"/>
    <property type="evidence" value="ECO:0007669"/>
    <property type="project" value="TreeGrafter"/>
</dbReference>
<evidence type="ECO:0000256" key="5">
    <source>
        <dbReference type="SAM" id="MobiDB-lite"/>
    </source>
</evidence>
<keyword evidence="6" id="KW-0732">Signal</keyword>
<gene>
    <name evidence="7" type="primary">SEC65</name>
    <name evidence="7" type="ORF">EYR41_007081</name>
</gene>
<dbReference type="GO" id="GO:0008312">
    <property type="term" value="F:7S RNA binding"/>
    <property type="evidence" value="ECO:0007669"/>
    <property type="project" value="InterPro"/>
</dbReference>
<comment type="caution">
    <text evidence="7">The sequence shown here is derived from an EMBL/GenBank/DDBJ whole genome shotgun (WGS) entry which is preliminary data.</text>
</comment>
<reference evidence="7 8" key="1">
    <citation type="submission" date="2019-03" db="EMBL/GenBank/DDBJ databases">
        <title>Nematode-trapping fungi genome.</title>
        <authorList>
            <person name="Vidal-Diez De Ulzurrun G."/>
        </authorList>
    </citation>
    <scope>NUCLEOTIDE SEQUENCE [LARGE SCALE GENOMIC DNA]</scope>
    <source>
        <strain evidence="7 8">TWF154</strain>
    </source>
</reference>
<sequence length="324" mass="35963">MITIPSGGRFWLWVWTLPRLGLIQVSEQLRSTCVLNIPPPTSTLPATPVIEYFAMASSRPRIEEVADEDDIDIDNMDFDPADYDPRAPIIRPADIPSTASSAAALRRPPPQQPPPSSQPELGITSGFNQTKYINKSDMEGKFRKYQCVYPIYFDAAKSKAEGRRVGRKNAIPNPLAREIVAALNSQGFQTIFEPTKSHPKDWANPGRVRVLLKEDGEPVHPTVKTKRHMFDLVAKWLQDHPTLPETPLLLRFHGMPHPDKPPPAPAVPKGWKINEILPLHSPALSGGGVSDNIFKEMMGEMGGAIGDRSGTPPPKEKKDKKKKK</sequence>
<feature type="region of interest" description="Disordered" evidence="5">
    <location>
        <begin position="99"/>
        <end position="125"/>
    </location>
</feature>
<dbReference type="PANTHER" id="PTHR17453:SF0">
    <property type="entry name" value="SIGNAL RECOGNITION PARTICLE 19 KDA PROTEIN"/>
    <property type="match status" value="1"/>
</dbReference>
<dbReference type="FunFam" id="3.30.56.30:FF:000003">
    <property type="entry name" value="Signal recognition particle SEC65 subunit"/>
    <property type="match status" value="1"/>
</dbReference>
<evidence type="ECO:0000256" key="1">
    <source>
        <dbReference type="ARBA" id="ARBA00004496"/>
    </source>
</evidence>